<feature type="region of interest" description="Disordered" evidence="1">
    <location>
        <begin position="574"/>
        <end position="684"/>
    </location>
</feature>
<feature type="compositionally biased region" description="Low complexity" evidence="1">
    <location>
        <begin position="574"/>
        <end position="589"/>
    </location>
</feature>
<dbReference type="SUPFAM" id="SSF103481">
    <property type="entry name" value="Multidrug resistance efflux transporter EmrE"/>
    <property type="match status" value="1"/>
</dbReference>
<evidence type="ECO:0000256" key="2">
    <source>
        <dbReference type="SAM" id="Phobius"/>
    </source>
</evidence>
<keyword evidence="2" id="KW-0472">Membrane</keyword>
<feature type="transmembrane region" description="Helical" evidence="2">
    <location>
        <begin position="72"/>
        <end position="92"/>
    </location>
</feature>
<feature type="transmembrane region" description="Helical" evidence="2">
    <location>
        <begin position="128"/>
        <end position="146"/>
    </location>
</feature>
<comment type="caution">
    <text evidence="4">The sequence shown here is derived from an EMBL/GenBank/DDBJ whole genome shotgun (WGS) entry which is preliminary data.</text>
</comment>
<keyword evidence="2" id="KW-1133">Transmembrane helix</keyword>
<evidence type="ECO:0000256" key="1">
    <source>
        <dbReference type="SAM" id="MobiDB-lite"/>
    </source>
</evidence>
<feature type="chain" id="PRO_5041985080" description="EamA domain-containing protein" evidence="3">
    <location>
        <begin position="22"/>
        <end position="684"/>
    </location>
</feature>
<accession>A0AAE0F7D5</accession>
<keyword evidence="5" id="KW-1185">Reference proteome</keyword>
<sequence>MYMYLCMFTLLGSATLTSVFQQLVADVGIAPSAHVVVVVRYIGEYCFAIRNLRSKGYLKSGERPSISSRQSWLLLAFSVIQLSGYFAAGPAVNLIGVALYSVIYSSGLVITSVISRVVLKLSPSPQQLLGILIVSAGLGYRSYLTLQEADSLGPDLDLGRLLLGIFLAAFTTFLFCLSPVLTELINKGEPNPLPTDYFSMYSASRGMGVLAVYLCTYTIPNWEQLVTLPLEQKGNTLAFAGLLYLGTAVLSALHNKLYMEVTKLAGPVGNGLINAMRTATVAVVASLLYCSETKPNMCIDEQKSIVIALIVAAIRSIPAEAVFQGKVTREKKVRDAPNGQHVGEVARLRDLQAAFLPKPMRDSQVAAGLSAFAFAEEAENSVLAAKFQHAIDHGDPVEFDALCMLAGGKPEVFTDLSACSFCEEDGEVLVPAVAEFSEMAHAAGASTFNVNTFTADLPVVSGRPRTPRPRRLSPKRNGPPAASMNLLSAVGTPERVIDYKPAAYAACGDDDEGASVTPPRPRYGCGNGIPRFARSLLTSSLVCALFMICATAAPHAVAGVGGAGARTCTGPPVGGATSTGSAVSAAEASPADMIPDMPCAIPPRRQRREQRRQGLYMAPMPWHPGPPPPAELFVDGPPLSPASSSDDEAPPSGGTWQHPGTVQPPVIENPSIPSTNDSSPAPGC</sequence>
<feature type="transmembrane region" description="Helical" evidence="2">
    <location>
        <begin position="158"/>
        <end position="177"/>
    </location>
</feature>
<feature type="signal peptide" evidence="3">
    <location>
        <begin position="1"/>
        <end position="21"/>
    </location>
</feature>
<feature type="compositionally biased region" description="Pro residues" evidence="1">
    <location>
        <begin position="621"/>
        <end position="630"/>
    </location>
</feature>
<evidence type="ECO:0000256" key="3">
    <source>
        <dbReference type="SAM" id="SignalP"/>
    </source>
</evidence>
<gene>
    <name evidence="4" type="ORF">CYMTET_36668</name>
</gene>
<keyword evidence="3" id="KW-0732">Signal</keyword>
<reference evidence="4 5" key="1">
    <citation type="journal article" date="2015" name="Genome Biol. Evol.">
        <title>Comparative Genomics of a Bacterivorous Green Alga Reveals Evolutionary Causalities and Consequences of Phago-Mixotrophic Mode of Nutrition.</title>
        <authorList>
            <person name="Burns J.A."/>
            <person name="Paasch A."/>
            <person name="Narechania A."/>
            <person name="Kim E."/>
        </authorList>
    </citation>
    <scope>NUCLEOTIDE SEQUENCE [LARGE SCALE GENOMIC DNA]</scope>
    <source>
        <strain evidence="4 5">PLY_AMNH</strain>
    </source>
</reference>
<feature type="compositionally biased region" description="Low complexity" evidence="1">
    <location>
        <begin position="635"/>
        <end position="654"/>
    </location>
</feature>
<name>A0AAE0F7D5_9CHLO</name>
<organism evidence="4 5">
    <name type="scientific">Cymbomonas tetramitiformis</name>
    <dbReference type="NCBI Taxonomy" id="36881"/>
    <lineage>
        <taxon>Eukaryota</taxon>
        <taxon>Viridiplantae</taxon>
        <taxon>Chlorophyta</taxon>
        <taxon>Pyramimonadophyceae</taxon>
        <taxon>Pyramimonadales</taxon>
        <taxon>Pyramimonadaceae</taxon>
        <taxon>Cymbomonas</taxon>
    </lineage>
</organism>
<evidence type="ECO:0000313" key="4">
    <source>
        <dbReference type="EMBL" id="KAK3254107.1"/>
    </source>
</evidence>
<evidence type="ECO:0000313" key="5">
    <source>
        <dbReference type="Proteomes" id="UP001190700"/>
    </source>
</evidence>
<feature type="region of interest" description="Disordered" evidence="1">
    <location>
        <begin position="461"/>
        <end position="484"/>
    </location>
</feature>
<keyword evidence="2" id="KW-0812">Transmembrane</keyword>
<feature type="transmembrane region" description="Helical" evidence="2">
    <location>
        <begin position="31"/>
        <end position="52"/>
    </location>
</feature>
<dbReference type="InterPro" id="IPR037185">
    <property type="entry name" value="EmrE-like"/>
</dbReference>
<dbReference type="Proteomes" id="UP001190700">
    <property type="component" value="Unassembled WGS sequence"/>
</dbReference>
<protein>
    <recommendedName>
        <fullName evidence="6">EamA domain-containing protein</fullName>
    </recommendedName>
</protein>
<feature type="transmembrane region" description="Helical" evidence="2">
    <location>
        <begin position="98"/>
        <end position="119"/>
    </location>
</feature>
<feature type="compositionally biased region" description="Polar residues" evidence="1">
    <location>
        <begin position="671"/>
        <end position="684"/>
    </location>
</feature>
<evidence type="ECO:0008006" key="6">
    <source>
        <dbReference type="Google" id="ProtNLM"/>
    </source>
</evidence>
<dbReference type="EMBL" id="LGRX02024142">
    <property type="protein sequence ID" value="KAK3254107.1"/>
    <property type="molecule type" value="Genomic_DNA"/>
</dbReference>
<proteinExistence type="predicted"/>
<feature type="transmembrane region" description="Helical" evidence="2">
    <location>
        <begin position="239"/>
        <end position="259"/>
    </location>
</feature>
<dbReference type="AlphaFoldDB" id="A0AAE0F7D5"/>
<feature type="compositionally biased region" description="Basic residues" evidence="1">
    <location>
        <begin position="465"/>
        <end position="474"/>
    </location>
</feature>
<feature type="transmembrane region" description="Helical" evidence="2">
    <location>
        <begin position="198"/>
        <end position="219"/>
    </location>
</feature>